<sequence length="161" mass="18571">MAHKPFWGELEHVSPYCLAYNTMKYKARLWNVPLGGDWLEACQGTLQEIHGRTIEKPERCENRGQNEGFWGYWRVDFDEPECITKWGTTWDKGCVRPGVHVVEAPMWGQKPNDDWYQMCWTTPGHLPGMSGDLGFPNDCQQRGKRGGGMVGVWEFHDGNCY</sequence>
<dbReference type="Proteomes" id="UP000030671">
    <property type="component" value="Unassembled WGS sequence"/>
</dbReference>
<dbReference type="GeneID" id="20671549"/>
<dbReference type="EMBL" id="KI925465">
    <property type="protein sequence ID" value="ETW76218.1"/>
    <property type="molecule type" value="Genomic_DNA"/>
</dbReference>
<proteinExistence type="predicted"/>
<gene>
    <name evidence="1" type="ORF">HETIRDRAFT_330108</name>
</gene>
<evidence type="ECO:0000313" key="2">
    <source>
        <dbReference type="Proteomes" id="UP000030671"/>
    </source>
</evidence>
<dbReference type="AlphaFoldDB" id="W4JRQ4"/>
<dbReference type="KEGG" id="hir:HETIRDRAFT_330108"/>
<dbReference type="OrthoDB" id="3153758at2759"/>
<dbReference type="RefSeq" id="XP_009552426.1">
    <property type="nucleotide sequence ID" value="XM_009554131.1"/>
</dbReference>
<dbReference type="STRING" id="747525.W4JRQ4"/>
<dbReference type="HOGENOM" id="CLU_050250_3_0_1"/>
<keyword evidence="2" id="KW-1185">Reference proteome</keyword>
<organism evidence="1 2">
    <name type="scientific">Heterobasidion irregulare (strain TC 32-1)</name>
    <dbReference type="NCBI Taxonomy" id="747525"/>
    <lineage>
        <taxon>Eukaryota</taxon>
        <taxon>Fungi</taxon>
        <taxon>Dikarya</taxon>
        <taxon>Basidiomycota</taxon>
        <taxon>Agaricomycotina</taxon>
        <taxon>Agaricomycetes</taxon>
        <taxon>Russulales</taxon>
        <taxon>Bondarzewiaceae</taxon>
        <taxon>Heterobasidion</taxon>
        <taxon>Heterobasidion annosum species complex</taxon>
    </lineage>
</organism>
<dbReference type="eggNOG" id="ENOG502T02C">
    <property type="taxonomic scope" value="Eukaryota"/>
</dbReference>
<name>W4JRQ4_HETIT</name>
<dbReference type="InParanoid" id="W4JRQ4"/>
<accession>W4JRQ4</accession>
<protein>
    <submittedName>
        <fullName evidence="1">Uncharacterized protein</fullName>
    </submittedName>
</protein>
<evidence type="ECO:0000313" key="1">
    <source>
        <dbReference type="EMBL" id="ETW76218.1"/>
    </source>
</evidence>
<reference evidence="1 2" key="1">
    <citation type="journal article" date="2012" name="New Phytol.">
        <title>Insight into trade-off between wood decay and parasitism from the genome of a fungal forest pathogen.</title>
        <authorList>
            <person name="Olson A."/>
            <person name="Aerts A."/>
            <person name="Asiegbu F."/>
            <person name="Belbahri L."/>
            <person name="Bouzid O."/>
            <person name="Broberg A."/>
            <person name="Canback B."/>
            <person name="Coutinho P.M."/>
            <person name="Cullen D."/>
            <person name="Dalman K."/>
            <person name="Deflorio G."/>
            <person name="van Diepen L.T."/>
            <person name="Dunand C."/>
            <person name="Duplessis S."/>
            <person name="Durling M."/>
            <person name="Gonthier P."/>
            <person name="Grimwood J."/>
            <person name="Fossdal C.G."/>
            <person name="Hansson D."/>
            <person name="Henrissat B."/>
            <person name="Hietala A."/>
            <person name="Himmelstrand K."/>
            <person name="Hoffmeister D."/>
            <person name="Hogberg N."/>
            <person name="James T.Y."/>
            <person name="Karlsson M."/>
            <person name="Kohler A."/>
            <person name="Kues U."/>
            <person name="Lee Y.H."/>
            <person name="Lin Y.C."/>
            <person name="Lind M."/>
            <person name="Lindquist E."/>
            <person name="Lombard V."/>
            <person name="Lucas S."/>
            <person name="Lunden K."/>
            <person name="Morin E."/>
            <person name="Murat C."/>
            <person name="Park J."/>
            <person name="Raffaello T."/>
            <person name="Rouze P."/>
            <person name="Salamov A."/>
            <person name="Schmutz J."/>
            <person name="Solheim H."/>
            <person name="Stahlberg J."/>
            <person name="Velez H."/>
            <person name="de Vries R.P."/>
            <person name="Wiebenga A."/>
            <person name="Woodward S."/>
            <person name="Yakovlev I."/>
            <person name="Garbelotto M."/>
            <person name="Martin F."/>
            <person name="Grigoriev I.V."/>
            <person name="Stenlid J."/>
        </authorList>
    </citation>
    <scope>NUCLEOTIDE SEQUENCE [LARGE SCALE GENOMIC DNA]</scope>
    <source>
        <strain evidence="1 2">TC 32-1</strain>
    </source>
</reference>